<sequence>MLQQLRKAILPARVIAKVVAVNADGTVTAVTDSGKQYRAVGTDAVDSMVYIQDGRVLGQAPALTHYEIGV</sequence>
<name>A0ABT2FSC2_9GAMM</name>
<reference evidence="2" key="2">
    <citation type="submission" date="2023-07" db="EMBL/GenBank/DDBJ databases">
        <title>Shewanella mangrovi sp. nov., an acetaldehyde- degrading bacterium isolated from mangrove sediment.</title>
        <authorList>
            <person name="Liu Y."/>
        </authorList>
    </citation>
    <scope>NUCLEOTIDE SEQUENCE [LARGE SCALE GENOMIC DNA]</scope>
    <source>
        <strain evidence="2">C32</strain>
    </source>
</reference>
<dbReference type="Proteomes" id="UP001201549">
    <property type="component" value="Unassembled WGS sequence"/>
</dbReference>
<comment type="caution">
    <text evidence="1">The sequence shown here is derived from an EMBL/GenBank/DDBJ whole genome shotgun (WGS) entry which is preliminary data.</text>
</comment>
<evidence type="ECO:0000313" key="2">
    <source>
        <dbReference type="Proteomes" id="UP001201549"/>
    </source>
</evidence>
<accession>A0ABT2FSC2</accession>
<dbReference type="EMBL" id="JAKOGG010000022">
    <property type="protein sequence ID" value="MCS4558555.1"/>
    <property type="molecule type" value="Genomic_DNA"/>
</dbReference>
<keyword evidence="2" id="KW-1185">Reference proteome</keyword>
<dbReference type="RefSeq" id="WP_238898372.1">
    <property type="nucleotide sequence ID" value="NZ_JAKOGG010000022.1"/>
</dbReference>
<evidence type="ECO:0000313" key="1">
    <source>
        <dbReference type="EMBL" id="MCS4558555.1"/>
    </source>
</evidence>
<organism evidence="1 2">
    <name type="scientific">Shewanella electrica</name>
    <dbReference type="NCBI Taxonomy" id="515560"/>
    <lineage>
        <taxon>Bacteria</taxon>
        <taxon>Pseudomonadati</taxon>
        <taxon>Pseudomonadota</taxon>
        <taxon>Gammaproteobacteria</taxon>
        <taxon>Alteromonadales</taxon>
        <taxon>Shewanellaceae</taxon>
        <taxon>Shewanella</taxon>
    </lineage>
</organism>
<reference evidence="1 2" key="1">
    <citation type="submission" date="2022-02" db="EMBL/GenBank/DDBJ databases">
        <authorList>
            <person name="Zhuang L."/>
        </authorList>
    </citation>
    <scope>NUCLEOTIDE SEQUENCE [LARGE SCALE GENOMIC DNA]</scope>
    <source>
        <strain evidence="1 2">C32</strain>
    </source>
</reference>
<protein>
    <submittedName>
        <fullName evidence="1">Uncharacterized protein</fullName>
    </submittedName>
</protein>
<proteinExistence type="predicted"/>
<gene>
    <name evidence="1" type="ORF">L9G74_19135</name>
</gene>